<evidence type="ECO:0000259" key="3">
    <source>
        <dbReference type="PROSITE" id="PS50158"/>
    </source>
</evidence>
<dbReference type="InterPro" id="IPR025558">
    <property type="entry name" value="DUF4283"/>
</dbReference>
<dbReference type="InterPro" id="IPR036875">
    <property type="entry name" value="Znf_CCHC_sf"/>
</dbReference>
<dbReference type="RefSeq" id="XP_027109164.1">
    <property type="nucleotide sequence ID" value="XM_027253363.2"/>
</dbReference>
<dbReference type="Pfam" id="PF14111">
    <property type="entry name" value="DUF4283"/>
    <property type="match status" value="1"/>
</dbReference>
<accession>A0A6P6W1B7</accession>
<dbReference type="AlphaFoldDB" id="A0A6P6W1B7"/>
<dbReference type="Pfam" id="PF00098">
    <property type="entry name" value="zf-CCHC"/>
    <property type="match status" value="1"/>
</dbReference>
<dbReference type="SMART" id="SM00343">
    <property type="entry name" value="ZnF_C2HC"/>
    <property type="match status" value="1"/>
</dbReference>
<protein>
    <recommendedName>
        <fullName evidence="3">CCHC-type domain-containing protein</fullName>
    </recommendedName>
</protein>
<evidence type="ECO:0000313" key="5">
    <source>
        <dbReference type="RefSeq" id="XP_027109164.1"/>
    </source>
</evidence>
<feature type="domain" description="CCHC-type" evidence="3">
    <location>
        <begin position="303"/>
        <end position="318"/>
    </location>
</feature>
<dbReference type="GeneID" id="113729037"/>
<keyword evidence="1" id="KW-0479">Metal-binding</keyword>
<dbReference type="PANTHER" id="PTHR31286">
    <property type="entry name" value="GLYCINE-RICH CELL WALL STRUCTURAL PROTEIN 1.8-LIKE"/>
    <property type="match status" value="1"/>
</dbReference>
<feature type="region of interest" description="Disordered" evidence="2">
    <location>
        <begin position="1"/>
        <end position="33"/>
    </location>
</feature>
<evidence type="ECO:0000313" key="4">
    <source>
        <dbReference type="Proteomes" id="UP001652660"/>
    </source>
</evidence>
<dbReference type="InterPro" id="IPR040256">
    <property type="entry name" value="At4g02000-like"/>
</dbReference>
<dbReference type="PANTHER" id="PTHR31286:SF99">
    <property type="entry name" value="DUF4283 DOMAIN-CONTAINING PROTEIN"/>
    <property type="match status" value="1"/>
</dbReference>
<feature type="region of interest" description="Disordered" evidence="2">
    <location>
        <begin position="323"/>
        <end position="360"/>
    </location>
</feature>
<feature type="compositionally biased region" description="Basic and acidic residues" evidence="2">
    <location>
        <begin position="329"/>
        <end position="344"/>
    </location>
</feature>
<gene>
    <name evidence="5" type="primary">LOC113729037</name>
</gene>
<dbReference type="Proteomes" id="UP001652660">
    <property type="component" value="Chromosome 2e"/>
</dbReference>
<keyword evidence="4" id="KW-1185">Reference proteome</keyword>
<dbReference type="PROSITE" id="PS50158">
    <property type="entry name" value="ZF_CCHC"/>
    <property type="match status" value="1"/>
</dbReference>
<keyword evidence="1" id="KW-0863">Zinc-finger</keyword>
<name>A0A6P6W1B7_COFAR</name>
<dbReference type="InterPro" id="IPR001878">
    <property type="entry name" value="Znf_CCHC"/>
</dbReference>
<dbReference type="GO" id="GO:0003676">
    <property type="term" value="F:nucleic acid binding"/>
    <property type="evidence" value="ECO:0007669"/>
    <property type="project" value="InterPro"/>
</dbReference>
<dbReference type="GO" id="GO:0008270">
    <property type="term" value="F:zinc ion binding"/>
    <property type="evidence" value="ECO:0007669"/>
    <property type="project" value="UniProtKB-KW"/>
</dbReference>
<keyword evidence="1" id="KW-0862">Zinc</keyword>
<evidence type="ECO:0000256" key="2">
    <source>
        <dbReference type="SAM" id="MobiDB-lite"/>
    </source>
</evidence>
<dbReference type="OrthoDB" id="1750606at2759"/>
<dbReference type="Gene3D" id="4.10.60.10">
    <property type="entry name" value="Zinc finger, CCHC-type"/>
    <property type="match status" value="1"/>
</dbReference>
<sequence length="360" mass="40958">MGECSGGARRQENLDPNLPLPQGVDSSTRRDPKKFKRLATGEFVPNLSPQDNGEDFSLARSQGTPAIAGAWGKQSFIDTLRFGGEKPPIYDGEDEDLEFLADMETEACEGMDNANNTSRFPKPIVAAEEIRQMWKPWSRGLILKVLGKTVGFWTLEQKLKELWQLSQDFEITDLERGFYVVRFRAKEDYHKTLDGGPWMVQGHYITVTKWRPDFRAEKADITSTMVWVRLPGLPVEYYIEKFLMAVGNCVGKAIKVDQRTLTAERGKFARIYVEVDLKKPLTPFIWVNQDLQRIEYEGLHQICFNCGQYGHIAEHCKSKNQGLEPGEEAVTRGPEDASKEKENEGTENQPFGPWFKKTAV</sequence>
<reference evidence="5" key="2">
    <citation type="submission" date="2025-08" db="UniProtKB">
        <authorList>
            <consortium name="RefSeq"/>
        </authorList>
    </citation>
    <scope>IDENTIFICATION</scope>
    <source>
        <tissue evidence="5">Leaves</tissue>
    </source>
</reference>
<evidence type="ECO:0000256" key="1">
    <source>
        <dbReference type="PROSITE-ProRule" id="PRU00047"/>
    </source>
</evidence>
<organism evidence="4 5">
    <name type="scientific">Coffea arabica</name>
    <name type="common">Arabian coffee</name>
    <dbReference type="NCBI Taxonomy" id="13443"/>
    <lineage>
        <taxon>Eukaryota</taxon>
        <taxon>Viridiplantae</taxon>
        <taxon>Streptophyta</taxon>
        <taxon>Embryophyta</taxon>
        <taxon>Tracheophyta</taxon>
        <taxon>Spermatophyta</taxon>
        <taxon>Magnoliopsida</taxon>
        <taxon>eudicotyledons</taxon>
        <taxon>Gunneridae</taxon>
        <taxon>Pentapetalae</taxon>
        <taxon>asterids</taxon>
        <taxon>lamiids</taxon>
        <taxon>Gentianales</taxon>
        <taxon>Rubiaceae</taxon>
        <taxon>Ixoroideae</taxon>
        <taxon>Gardenieae complex</taxon>
        <taxon>Bertiereae - Coffeeae clade</taxon>
        <taxon>Coffeeae</taxon>
        <taxon>Coffea</taxon>
    </lineage>
</organism>
<dbReference type="SUPFAM" id="SSF57756">
    <property type="entry name" value="Retrovirus zinc finger-like domains"/>
    <property type="match status" value="1"/>
</dbReference>
<proteinExistence type="predicted"/>
<reference evidence="4" key="1">
    <citation type="journal article" date="2025" name="Foods">
        <title>Unveiling the Microbial Signatures of Arabica Coffee Cherries: Insights into Ripeness Specific Diversity, Functional Traits, and Implications for Quality and Safety.</title>
        <authorList>
            <consortium name="RefSeq"/>
            <person name="Tenea G.N."/>
            <person name="Cifuentes V."/>
            <person name="Reyes P."/>
            <person name="Cevallos-Vallejos M."/>
        </authorList>
    </citation>
    <scope>NUCLEOTIDE SEQUENCE [LARGE SCALE GENOMIC DNA]</scope>
</reference>